<dbReference type="PANTHER" id="PTHR11022:SF41">
    <property type="entry name" value="PEPTIDOGLYCAN-RECOGNITION PROTEIN LC-RELATED"/>
    <property type="match status" value="1"/>
</dbReference>
<dbReference type="SUPFAM" id="SSF55846">
    <property type="entry name" value="N-acetylmuramoyl-L-alanine amidase-like"/>
    <property type="match status" value="1"/>
</dbReference>
<dbReference type="InterPro" id="IPR002502">
    <property type="entry name" value="Amidase_domain"/>
</dbReference>
<evidence type="ECO:0000313" key="3">
    <source>
        <dbReference type="EMBL" id="CAH1777917.1"/>
    </source>
</evidence>
<evidence type="ECO:0000313" key="4">
    <source>
        <dbReference type="Proteomes" id="UP000749559"/>
    </source>
</evidence>
<gene>
    <name evidence="3" type="ORF">OFUS_LOCUS4904</name>
</gene>
<name>A0A8J1TJH5_OWEFU</name>
<keyword evidence="2" id="KW-0391">Immunity</keyword>
<dbReference type="InterPro" id="IPR036505">
    <property type="entry name" value="Amidase/PGRP_sf"/>
</dbReference>
<dbReference type="Gene3D" id="3.40.80.10">
    <property type="entry name" value="Peptidoglycan recognition protein-like"/>
    <property type="match status" value="1"/>
</dbReference>
<reference evidence="3" key="1">
    <citation type="submission" date="2022-03" db="EMBL/GenBank/DDBJ databases">
        <authorList>
            <person name="Martin C."/>
        </authorList>
    </citation>
    <scope>NUCLEOTIDE SEQUENCE</scope>
</reference>
<dbReference type="CDD" id="cd06583">
    <property type="entry name" value="PGRP"/>
    <property type="match status" value="1"/>
</dbReference>
<dbReference type="PANTHER" id="PTHR11022">
    <property type="entry name" value="PEPTIDOGLYCAN RECOGNITION PROTEIN"/>
    <property type="match status" value="1"/>
</dbReference>
<evidence type="ECO:0000256" key="1">
    <source>
        <dbReference type="ARBA" id="ARBA00007553"/>
    </source>
</evidence>
<evidence type="ECO:0000256" key="2">
    <source>
        <dbReference type="ARBA" id="ARBA00022859"/>
    </source>
</evidence>
<proteinExistence type="inferred from homology"/>
<dbReference type="GO" id="GO:0008745">
    <property type="term" value="F:N-acetylmuramoyl-L-alanine amidase activity"/>
    <property type="evidence" value="ECO:0007669"/>
    <property type="project" value="InterPro"/>
</dbReference>
<dbReference type="Proteomes" id="UP000749559">
    <property type="component" value="Unassembled WGS sequence"/>
</dbReference>
<protein>
    <submittedName>
        <fullName evidence="3">Uncharacterized protein</fullName>
    </submittedName>
</protein>
<keyword evidence="4" id="KW-1185">Reference proteome</keyword>
<dbReference type="Pfam" id="PF01510">
    <property type="entry name" value="Amidase_2"/>
    <property type="match status" value="1"/>
</dbReference>
<dbReference type="GO" id="GO:0002376">
    <property type="term" value="P:immune system process"/>
    <property type="evidence" value="ECO:0007669"/>
    <property type="project" value="UniProtKB-KW"/>
</dbReference>
<dbReference type="GO" id="GO:0009253">
    <property type="term" value="P:peptidoglycan catabolic process"/>
    <property type="evidence" value="ECO:0007669"/>
    <property type="project" value="InterPro"/>
</dbReference>
<dbReference type="SMART" id="SM00701">
    <property type="entry name" value="PGRP"/>
    <property type="match status" value="1"/>
</dbReference>
<dbReference type="InterPro" id="IPR015510">
    <property type="entry name" value="PGRP"/>
</dbReference>
<comment type="similarity">
    <text evidence="1">Belongs to the N-acetylmuramoyl-L-alanine amidase 2 family.</text>
</comment>
<dbReference type="InterPro" id="IPR006619">
    <property type="entry name" value="PGRP_domain_met/bac"/>
</dbReference>
<dbReference type="AlphaFoldDB" id="A0A8J1TJH5"/>
<organism evidence="3 4">
    <name type="scientific">Owenia fusiformis</name>
    <name type="common">Polychaete worm</name>
    <dbReference type="NCBI Taxonomy" id="6347"/>
    <lineage>
        <taxon>Eukaryota</taxon>
        <taxon>Metazoa</taxon>
        <taxon>Spiralia</taxon>
        <taxon>Lophotrochozoa</taxon>
        <taxon>Annelida</taxon>
        <taxon>Polychaeta</taxon>
        <taxon>Sedentaria</taxon>
        <taxon>Canalipalpata</taxon>
        <taxon>Sabellida</taxon>
        <taxon>Oweniida</taxon>
        <taxon>Oweniidae</taxon>
        <taxon>Owenia</taxon>
    </lineage>
</organism>
<feature type="non-terminal residue" evidence="3">
    <location>
        <position position="1"/>
    </location>
</feature>
<dbReference type="OrthoDB" id="10001926at2759"/>
<comment type="caution">
    <text evidence="3">The sequence shown here is derived from an EMBL/GenBank/DDBJ whole genome shotgun (WGS) entry which is preliminary data.</text>
</comment>
<dbReference type="SMART" id="SM00644">
    <property type="entry name" value="Ami_2"/>
    <property type="match status" value="1"/>
</dbReference>
<dbReference type="EMBL" id="CAIIXF020000002">
    <property type="protein sequence ID" value="CAH1777917.1"/>
    <property type="molecule type" value="Genomic_DNA"/>
</dbReference>
<dbReference type="FunFam" id="3.40.80.10:FF:000001">
    <property type="entry name" value="Peptidoglycan recognition protein 1"/>
    <property type="match status" value="1"/>
</dbReference>
<sequence>TQAPKFNRFVIFIVLCFVLLLLGLLVFKPNQTSKCAEKAELKINMDSGMFRYKSREGWGARPRVDDPIQLKTPTQYVIIMHTAGLDCVEMIDCCQSVVEIQNLHMDKNRWSDIGYNFLIGSYGVVYEGRGWGVEGAHTKSWNKKSVGIAFIGDFRLRKPDDKALQALEEILHYGVVNKLLMANYTMYGQCQLRPFMSPGEKLYNELMTWPHWQYRDVPQNEELDGDRAAYCFDRKPPMVAKPT</sequence>
<accession>A0A8J1TJH5</accession>
<dbReference type="GO" id="GO:0008270">
    <property type="term" value="F:zinc ion binding"/>
    <property type="evidence" value="ECO:0007669"/>
    <property type="project" value="InterPro"/>
</dbReference>